<evidence type="ECO:0000256" key="1">
    <source>
        <dbReference type="SAM" id="MobiDB-lite"/>
    </source>
</evidence>
<dbReference type="EMBL" id="MSFL01000023">
    <property type="protein sequence ID" value="PWY74414.1"/>
    <property type="molecule type" value="Genomic_DNA"/>
</dbReference>
<proteinExistence type="predicted"/>
<keyword evidence="3" id="KW-1185">Reference proteome</keyword>
<evidence type="ECO:0000313" key="3">
    <source>
        <dbReference type="Proteomes" id="UP000247233"/>
    </source>
</evidence>
<dbReference type="AlphaFoldDB" id="A0A317VJ68"/>
<dbReference type="Proteomes" id="UP000247233">
    <property type="component" value="Unassembled WGS sequence"/>
</dbReference>
<feature type="region of interest" description="Disordered" evidence="1">
    <location>
        <begin position="1"/>
        <end position="45"/>
    </location>
</feature>
<accession>A0A317VJ68</accession>
<sequence>MWLDENAGGCVPSPIWPSQKDPAHSMVQASPHPSAMQLRPDSGEPTLNSRSWNMDTYQCCPQSICASLQAGKILTLLIRSFFSAYIRATYFAQASQSLPKPPSPRALMCGSRLSLSPEPHYQDPGIGKTLSAASFALHISTSQDPVGVGCISILTVAGLGTFHTFGAAKNQALQGS</sequence>
<dbReference type="VEuPathDB" id="FungiDB:BO70DRAFT_398734"/>
<comment type="caution">
    <text evidence="2">The sequence shown here is derived from an EMBL/GenBank/DDBJ whole genome shotgun (WGS) entry which is preliminary data.</text>
</comment>
<dbReference type="RefSeq" id="XP_025397061.1">
    <property type="nucleotide sequence ID" value="XM_025546808.1"/>
</dbReference>
<dbReference type="GeneID" id="37069045"/>
<protein>
    <submittedName>
        <fullName evidence="2">Uncharacterized protein</fullName>
    </submittedName>
</protein>
<gene>
    <name evidence="2" type="ORF">BO70DRAFT_398734</name>
</gene>
<name>A0A317VJ68_9EURO</name>
<organism evidence="2 3">
    <name type="scientific">Aspergillus heteromorphus CBS 117.55</name>
    <dbReference type="NCBI Taxonomy" id="1448321"/>
    <lineage>
        <taxon>Eukaryota</taxon>
        <taxon>Fungi</taxon>
        <taxon>Dikarya</taxon>
        <taxon>Ascomycota</taxon>
        <taxon>Pezizomycotina</taxon>
        <taxon>Eurotiomycetes</taxon>
        <taxon>Eurotiomycetidae</taxon>
        <taxon>Eurotiales</taxon>
        <taxon>Aspergillaceae</taxon>
        <taxon>Aspergillus</taxon>
        <taxon>Aspergillus subgen. Circumdati</taxon>
    </lineage>
</organism>
<evidence type="ECO:0000313" key="2">
    <source>
        <dbReference type="EMBL" id="PWY74414.1"/>
    </source>
</evidence>
<reference evidence="2 3" key="1">
    <citation type="submission" date="2016-12" db="EMBL/GenBank/DDBJ databases">
        <title>The genomes of Aspergillus section Nigri reveals drivers in fungal speciation.</title>
        <authorList>
            <consortium name="DOE Joint Genome Institute"/>
            <person name="Vesth T.C."/>
            <person name="Nybo J."/>
            <person name="Theobald S."/>
            <person name="Brandl J."/>
            <person name="Frisvad J.C."/>
            <person name="Nielsen K.F."/>
            <person name="Lyhne E.K."/>
            <person name="Kogle M.E."/>
            <person name="Kuo A."/>
            <person name="Riley R."/>
            <person name="Clum A."/>
            <person name="Nolan M."/>
            <person name="Lipzen A."/>
            <person name="Salamov A."/>
            <person name="Henrissat B."/>
            <person name="Wiebenga A."/>
            <person name="De Vries R.P."/>
            <person name="Grigoriev I.V."/>
            <person name="Mortensen U.H."/>
            <person name="Andersen M.R."/>
            <person name="Baker S.E."/>
        </authorList>
    </citation>
    <scope>NUCLEOTIDE SEQUENCE [LARGE SCALE GENOMIC DNA]</scope>
    <source>
        <strain evidence="2 3">CBS 117.55</strain>
    </source>
</reference>